<reference evidence="6 7" key="1">
    <citation type="journal article" date="2021" name="Int. J. Syst. Evol. Microbiol.">
        <title>Amazonocrinis nigriterrae gen. nov., sp. nov., Atlanticothrix silvestris gen. nov., sp. nov. and Dendronalium phyllosphericum gen. nov., sp. nov., nostocacean cyanobacteria from Brazilian environments.</title>
        <authorList>
            <person name="Alvarenga D.O."/>
            <person name="Andreote A.P.D."/>
            <person name="Branco L.H.Z."/>
            <person name="Delbaje E."/>
            <person name="Cruz R.B."/>
            <person name="Varani A.M."/>
            <person name="Fiore M.F."/>
        </authorList>
    </citation>
    <scope>NUCLEOTIDE SEQUENCE [LARGE SCALE GENOMIC DNA]</scope>
    <source>
        <strain evidence="6 7">CENA67</strain>
    </source>
</reference>
<dbReference type="EMBL" id="JAECZC010000002">
    <property type="protein sequence ID" value="MBH8561087.1"/>
    <property type="molecule type" value="Genomic_DNA"/>
</dbReference>
<dbReference type="GO" id="GO:0016491">
    <property type="term" value="F:oxidoreductase activity"/>
    <property type="evidence" value="ECO:0007669"/>
    <property type="project" value="InterPro"/>
</dbReference>
<dbReference type="InterPro" id="IPR058240">
    <property type="entry name" value="rSAM_sf"/>
</dbReference>
<evidence type="ECO:0000259" key="5">
    <source>
        <dbReference type="PROSITE" id="PS51918"/>
    </source>
</evidence>
<dbReference type="InterPro" id="IPR023867">
    <property type="entry name" value="Sulphatase_maturase_rSAM"/>
</dbReference>
<dbReference type="Proteomes" id="UP000632766">
    <property type="component" value="Unassembled WGS sequence"/>
</dbReference>
<dbReference type="Gene3D" id="3.20.20.70">
    <property type="entry name" value="Aldolase class I"/>
    <property type="match status" value="1"/>
</dbReference>
<evidence type="ECO:0000313" key="6">
    <source>
        <dbReference type="EMBL" id="MBH8561087.1"/>
    </source>
</evidence>
<dbReference type="PANTHER" id="PTHR43273:SF8">
    <property type="entry name" value="RADICAL SAM DOMAIN PROTEIN"/>
    <property type="match status" value="1"/>
</dbReference>
<dbReference type="GO" id="GO:0051536">
    <property type="term" value="F:iron-sulfur cluster binding"/>
    <property type="evidence" value="ECO:0007669"/>
    <property type="project" value="UniProtKB-KW"/>
</dbReference>
<dbReference type="AlphaFoldDB" id="A0A8J7HKY0"/>
<proteinExistence type="predicted"/>
<evidence type="ECO:0000256" key="2">
    <source>
        <dbReference type="ARBA" id="ARBA00022723"/>
    </source>
</evidence>
<dbReference type="GO" id="GO:0046872">
    <property type="term" value="F:metal ion binding"/>
    <property type="evidence" value="ECO:0007669"/>
    <property type="project" value="UniProtKB-KW"/>
</dbReference>
<dbReference type="SUPFAM" id="SSF102114">
    <property type="entry name" value="Radical SAM enzymes"/>
    <property type="match status" value="1"/>
</dbReference>
<feature type="domain" description="Radical SAM core" evidence="5">
    <location>
        <begin position="1"/>
        <end position="155"/>
    </location>
</feature>
<keyword evidence="3" id="KW-0408">Iron</keyword>
<evidence type="ECO:0000313" key="7">
    <source>
        <dbReference type="Proteomes" id="UP000632766"/>
    </source>
</evidence>
<organism evidence="6 7">
    <name type="scientific">Amazonocrinis nigriterrae CENA67</name>
    <dbReference type="NCBI Taxonomy" id="2794033"/>
    <lineage>
        <taxon>Bacteria</taxon>
        <taxon>Bacillati</taxon>
        <taxon>Cyanobacteriota</taxon>
        <taxon>Cyanophyceae</taxon>
        <taxon>Nostocales</taxon>
        <taxon>Nostocaceae</taxon>
        <taxon>Amazonocrinis</taxon>
        <taxon>Amazonocrinis nigriterrae</taxon>
    </lineage>
</organism>
<name>A0A8J7HKY0_9NOST</name>
<keyword evidence="1" id="KW-0949">S-adenosyl-L-methionine</keyword>
<protein>
    <submittedName>
        <fullName evidence="6">Radical SAM protein</fullName>
    </submittedName>
</protein>
<dbReference type="InterPro" id="IPR007197">
    <property type="entry name" value="rSAM"/>
</dbReference>
<gene>
    <name evidence="6" type="ORF">I8748_02635</name>
</gene>
<dbReference type="Pfam" id="PF04055">
    <property type="entry name" value="Radical_SAM"/>
    <property type="match status" value="1"/>
</dbReference>
<keyword evidence="7" id="KW-1185">Reference proteome</keyword>
<evidence type="ECO:0000256" key="4">
    <source>
        <dbReference type="ARBA" id="ARBA00023014"/>
    </source>
</evidence>
<dbReference type="CDD" id="cd01335">
    <property type="entry name" value="Radical_SAM"/>
    <property type="match status" value="1"/>
</dbReference>
<keyword evidence="2" id="KW-0479">Metal-binding</keyword>
<evidence type="ECO:0000256" key="3">
    <source>
        <dbReference type="ARBA" id="ARBA00023004"/>
    </source>
</evidence>
<accession>A0A8J7HKY0</accession>
<dbReference type="PANTHER" id="PTHR43273">
    <property type="entry name" value="ANAEROBIC SULFATASE-MATURATING ENZYME HOMOLOG ASLB-RELATED"/>
    <property type="match status" value="1"/>
</dbReference>
<sequence length="155" mass="16911">MTCSYCYADEGRFGGRQRLMSVEVALTTIKRLIEQAQKRRVTIGFIGGEPFLNRATLYRSVEYANELAARRGISVGFSVTTNGTLLTESDIQLLRDNAFAVSVSIDGGANVHDLHRTDNRGQGSFATVVQDLSPLLADPGQARIAARCTVTRTDL</sequence>
<comment type="caution">
    <text evidence="6">The sequence shown here is derived from an EMBL/GenBank/DDBJ whole genome shotgun (WGS) entry which is preliminary data.</text>
</comment>
<dbReference type="InterPro" id="IPR013785">
    <property type="entry name" value="Aldolase_TIM"/>
</dbReference>
<evidence type="ECO:0000256" key="1">
    <source>
        <dbReference type="ARBA" id="ARBA00022691"/>
    </source>
</evidence>
<keyword evidence="4" id="KW-0411">Iron-sulfur</keyword>
<dbReference type="PROSITE" id="PS51918">
    <property type="entry name" value="RADICAL_SAM"/>
    <property type="match status" value="1"/>
</dbReference>